<dbReference type="Proteomes" id="UP000002852">
    <property type="component" value="Unassembled WGS sequence"/>
</dbReference>
<keyword evidence="2" id="KW-1185">Reference proteome</keyword>
<reference evidence="2" key="2">
    <citation type="journal article" date="2013" name="Nat. Genet.">
        <title>The genome of the platyfish, Xiphophorus maculatus, provides insights into evolutionary adaptation and several complex traits.</title>
        <authorList>
            <person name="Schartl M."/>
            <person name="Walter R.B."/>
            <person name="Shen Y."/>
            <person name="Garcia T."/>
            <person name="Catchen J."/>
            <person name="Amores A."/>
            <person name="Braasch I."/>
            <person name="Chalopin D."/>
            <person name="Volff J.N."/>
            <person name="Lesch K.P."/>
            <person name="Bisazza A."/>
            <person name="Minx P."/>
            <person name="Hillier L."/>
            <person name="Wilson R.K."/>
            <person name="Fuerstenberg S."/>
            <person name="Boore J."/>
            <person name="Searle S."/>
            <person name="Postlethwait J.H."/>
            <person name="Warren W.C."/>
        </authorList>
    </citation>
    <scope>NUCLEOTIDE SEQUENCE [LARGE SCALE GENOMIC DNA]</scope>
    <source>
        <strain evidence="2">JP 163 A</strain>
    </source>
</reference>
<dbReference type="AlphaFoldDB" id="M4ASH3"/>
<dbReference type="OMA" id="WVLVEAF"/>
<dbReference type="HOGENOM" id="CLU_1299393_0_0_1"/>
<proteinExistence type="predicted"/>
<dbReference type="Ensembl" id="ENSXMAT00000017442.2">
    <property type="protein sequence ID" value="ENSXMAP00000017418.2"/>
    <property type="gene ID" value="ENSXMAG00000017388.2"/>
</dbReference>
<name>M4ASH3_XIPMA</name>
<protein>
    <submittedName>
        <fullName evidence="1">Saxitoxin and tetrodotoxin-binding protein 1-like</fullName>
    </submittedName>
</protein>
<reference evidence="1" key="3">
    <citation type="submission" date="2025-08" db="UniProtKB">
        <authorList>
            <consortium name="Ensembl"/>
        </authorList>
    </citation>
    <scope>IDENTIFICATION</scope>
    <source>
        <strain evidence="1">JP 163 A</strain>
    </source>
</reference>
<reference evidence="2" key="1">
    <citation type="submission" date="2012-01" db="EMBL/GenBank/DDBJ databases">
        <authorList>
            <person name="Walter R."/>
            <person name="Schartl M."/>
            <person name="Warren W."/>
        </authorList>
    </citation>
    <scope>NUCLEOTIDE SEQUENCE [LARGE SCALE GENOMIC DNA]</scope>
    <source>
        <strain evidence="2">JP 163 A</strain>
    </source>
</reference>
<accession>M4ASH3</accession>
<dbReference type="GeneTree" id="ENSGT00940000168606"/>
<evidence type="ECO:0000313" key="2">
    <source>
        <dbReference type="Proteomes" id="UP000002852"/>
    </source>
</evidence>
<organism evidence="1 2">
    <name type="scientific">Xiphophorus maculatus</name>
    <name type="common">Southern platyfish</name>
    <name type="synonym">Platypoecilus maculatus</name>
    <dbReference type="NCBI Taxonomy" id="8083"/>
    <lineage>
        <taxon>Eukaryota</taxon>
        <taxon>Metazoa</taxon>
        <taxon>Chordata</taxon>
        <taxon>Craniata</taxon>
        <taxon>Vertebrata</taxon>
        <taxon>Euteleostomi</taxon>
        <taxon>Actinopterygii</taxon>
        <taxon>Neopterygii</taxon>
        <taxon>Teleostei</taxon>
        <taxon>Neoteleostei</taxon>
        <taxon>Acanthomorphata</taxon>
        <taxon>Ovalentaria</taxon>
        <taxon>Atherinomorphae</taxon>
        <taxon>Cyprinodontiformes</taxon>
        <taxon>Poeciliidae</taxon>
        <taxon>Poeciliinae</taxon>
        <taxon>Xiphophorus</taxon>
    </lineage>
</organism>
<sequence>MKNANSSIMELKPKENKESFLFVERNVVAGNCLIFRGNLSVPDPETSNHTLLLDADGEREFGGVVTPYDDKGRADVHQACPNCLLVVHHGVFEGTPGRMLLIYRSEGKHLDAEELKAAESEHRRMAECLKFNVRTSFRYDGKADFCLEKKEETEA</sequence>
<reference evidence="1" key="4">
    <citation type="submission" date="2025-09" db="UniProtKB">
        <authorList>
            <consortium name="Ensembl"/>
        </authorList>
    </citation>
    <scope>IDENTIFICATION</scope>
    <source>
        <strain evidence="1">JP 163 A</strain>
    </source>
</reference>
<dbReference type="Gene3D" id="2.40.128.20">
    <property type="match status" value="1"/>
</dbReference>
<evidence type="ECO:0000313" key="1">
    <source>
        <dbReference type="Ensembl" id="ENSXMAP00000017418.2"/>
    </source>
</evidence>
<dbReference type="InterPro" id="IPR012674">
    <property type="entry name" value="Calycin"/>
</dbReference>
<dbReference type="InParanoid" id="M4ASH3"/>